<evidence type="ECO:0000256" key="1">
    <source>
        <dbReference type="ARBA" id="ARBA00004651"/>
    </source>
</evidence>
<name>A0A7V2ZMA3_9BACT</name>
<feature type="binding site" evidence="11">
    <location>
        <position position="79"/>
    </location>
    <ligand>
        <name>Na(+)</name>
        <dbReference type="ChEBI" id="CHEBI:29101"/>
        <note>structural</note>
    </ligand>
</feature>
<evidence type="ECO:0000256" key="2">
    <source>
        <dbReference type="ARBA" id="ARBA00022475"/>
    </source>
</evidence>
<proteinExistence type="inferred from homology"/>
<evidence type="ECO:0000256" key="6">
    <source>
        <dbReference type="ARBA" id="ARBA00023065"/>
    </source>
</evidence>
<evidence type="ECO:0000313" key="12">
    <source>
        <dbReference type="EMBL" id="HFI92591.1"/>
    </source>
</evidence>
<evidence type="ECO:0000256" key="7">
    <source>
        <dbReference type="ARBA" id="ARBA00023136"/>
    </source>
</evidence>
<comment type="activity regulation">
    <text evidence="11">Na(+) is not transported, but it plays an essential structural role and its presence is essential for fluoride channel function.</text>
</comment>
<keyword evidence="2 11" id="KW-1003">Cell membrane</keyword>
<feature type="binding site" evidence="11">
    <location>
        <position position="76"/>
    </location>
    <ligand>
        <name>Na(+)</name>
        <dbReference type="ChEBI" id="CHEBI:29101"/>
        <note>structural</note>
    </ligand>
</feature>
<comment type="catalytic activity">
    <reaction evidence="10">
        <text>fluoride(in) = fluoride(out)</text>
        <dbReference type="Rhea" id="RHEA:76159"/>
        <dbReference type="ChEBI" id="CHEBI:17051"/>
    </reaction>
    <physiologicalReaction direction="left-to-right" evidence="10">
        <dbReference type="Rhea" id="RHEA:76160"/>
    </physiologicalReaction>
</comment>
<dbReference type="PANTHER" id="PTHR28259">
    <property type="entry name" value="FLUORIDE EXPORT PROTEIN 1-RELATED"/>
    <property type="match status" value="1"/>
</dbReference>
<organism evidence="12">
    <name type="scientific">Ignavibacterium album</name>
    <dbReference type="NCBI Taxonomy" id="591197"/>
    <lineage>
        <taxon>Bacteria</taxon>
        <taxon>Pseudomonadati</taxon>
        <taxon>Ignavibacteriota</taxon>
        <taxon>Ignavibacteria</taxon>
        <taxon>Ignavibacteriales</taxon>
        <taxon>Ignavibacteriaceae</taxon>
        <taxon>Ignavibacterium</taxon>
    </lineage>
</organism>
<feature type="transmembrane region" description="Helical" evidence="11">
    <location>
        <begin position="68"/>
        <end position="86"/>
    </location>
</feature>
<feature type="transmembrane region" description="Helical" evidence="11">
    <location>
        <begin position="98"/>
        <end position="121"/>
    </location>
</feature>
<dbReference type="NCBIfam" id="TIGR00494">
    <property type="entry name" value="crcB"/>
    <property type="match status" value="1"/>
</dbReference>
<comment type="subcellular location">
    <subcellularLocation>
        <location evidence="1 11">Cell membrane</location>
        <topology evidence="1 11">Multi-pass membrane protein</topology>
    </subcellularLocation>
</comment>
<dbReference type="GO" id="GO:0140114">
    <property type="term" value="P:cellular detoxification of fluoride"/>
    <property type="evidence" value="ECO:0007669"/>
    <property type="project" value="UniProtKB-UniRule"/>
</dbReference>
<protein>
    <recommendedName>
        <fullName evidence="11">Fluoride-specific ion channel FluC</fullName>
    </recommendedName>
</protein>
<dbReference type="AlphaFoldDB" id="A0A7V2ZMA3"/>
<evidence type="ECO:0000256" key="8">
    <source>
        <dbReference type="ARBA" id="ARBA00023303"/>
    </source>
</evidence>
<dbReference type="Pfam" id="PF02537">
    <property type="entry name" value="CRCB"/>
    <property type="match status" value="1"/>
</dbReference>
<keyword evidence="3" id="KW-0997">Cell inner membrane</keyword>
<keyword evidence="4 11" id="KW-0812">Transmembrane</keyword>
<dbReference type="InterPro" id="IPR003691">
    <property type="entry name" value="FluC"/>
</dbReference>
<evidence type="ECO:0000256" key="10">
    <source>
        <dbReference type="ARBA" id="ARBA00035585"/>
    </source>
</evidence>
<evidence type="ECO:0000256" key="5">
    <source>
        <dbReference type="ARBA" id="ARBA00022989"/>
    </source>
</evidence>
<evidence type="ECO:0000256" key="9">
    <source>
        <dbReference type="ARBA" id="ARBA00035120"/>
    </source>
</evidence>
<keyword evidence="8 11" id="KW-0407">Ion channel</keyword>
<feature type="transmembrane region" description="Helical" evidence="11">
    <location>
        <begin position="33"/>
        <end position="56"/>
    </location>
</feature>
<evidence type="ECO:0000256" key="3">
    <source>
        <dbReference type="ARBA" id="ARBA00022519"/>
    </source>
</evidence>
<keyword evidence="11" id="KW-0813">Transport</keyword>
<comment type="similarity">
    <text evidence="9 11">Belongs to the fluoride channel Fluc/FEX (TC 1.A.43) family.</text>
</comment>
<dbReference type="EMBL" id="DSUJ01000011">
    <property type="protein sequence ID" value="HFI92591.1"/>
    <property type="molecule type" value="Genomic_DNA"/>
</dbReference>
<evidence type="ECO:0000256" key="4">
    <source>
        <dbReference type="ARBA" id="ARBA00022692"/>
    </source>
</evidence>
<sequence length="125" mass="13911">MILNYFYVMTGAALGGLLRYVVADVVQRNAKIIFPFGTLAVNILGSFLLGFIIFILGEREIISAEMRLFLTVGLCGGFTTFSTFSYETLLLIQEAEFLYATLNIVLNVILSLTAIYLAYLLSKIF</sequence>
<keyword evidence="6 11" id="KW-0406">Ion transport</keyword>
<gene>
    <name evidence="11 12" type="primary">crcB</name>
    <name evidence="11" type="synonym">fluC</name>
    <name evidence="12" type="ORF">ENS31_13820</name>
</gene>
<dbReference type="PANTHER" id="PTHR28259:SF1">
    <property type="entry name" value="FLUORIDE EXPORT PROTEIN 1-RELATED"/>
    <property type="match status" value="1"/>
</dbReference>
<accession>A0A7V2ZMA3</accession>
<keyword evidence="7 11" id="KW-0472">Membrane</keyword>
<comment type="caution">
    <text evidence="12">The sequence shown here is derived from an EMBL/GenBank/DDBJ whole genome shotgun (WGS) entry which is preliminary data.</text>
</comment>
<comment type="function">
    <text evidence="11">Fluoride-specific ion channel. Important for reducing fluoride concentration in the cell, thus reducing its toxicity.</text>
</comment>
<dbReference type="GO" id="GO:0062054">
    <property type="term" value="F:fluoride channel activity"/>
    <property type="evidence" value="ECO:0007669"/>
    <property type="project" value="UniProtKB-UniRule"/>
</dbReference>
<keyword evidence="11" id="KW-0915">Sodium</keyword>
<dbReference type="HAMAP" id="MF_00454">
    <property type="entry name" value="FluC"/>
    <property type="match status" value="1"/>
</dbReference>
<reference evidence="12" key="1">
    <citation type="journal article" date="2020" name="mSystems">
        <title>Genome- and Community-Level Interaction Insights into Carbon Utilization and Element Cycling Functions of Hydrothermarchaeota in Hydrothermal Sediment.</title>
        <authorList>
            <person name="Zhou Z."/>
            <person name="Liu Y."/>
            <person name="Xu W."/>
            <person name="Pan J."/>
            <person name="Luo Z.H."/>
            <person name="Li M."/>
        </authorList>
    </citation>
    <scope>NUCLEOTIDE SEQUENCE [LARGE SCALE GENOMIC DNA]</scope>
    <source>
        <strain evidence="12">SpSt-479</strain>
    </source>
</reference>
<keyword evidence="11" id="KW-0479">Metal-binding</keyword>
<dbReference type="GO" id="GO:0046872">
    <property type="term" value="F:metal ion binding"/>
    <property type="evidence" value="ECO:0007669"/>
    <property type="project" value="UniProtKB-KW"/>
</dbReference>
<keyword evidence="5 11" id="KW-1133">Transmembrane helix</keyword>
<evidence type="ECO:0000256" key="11">
    <source>
        <dbReference type="HAMAP-Rule" id="MF_00454"/>
    </source>
</evidence>
<dbReference type="GO" id="GO:0005886">
    <property type="term" value="C:plasma membrane"/>
    <property type="evidence" value="ECO:0007669"/>
    <property type="project" value="UniProtKB-SubCell"/>
</dbReference>